<comment type="caution">
    <text evidence="1">The sequence shown here is derived from an EMBL/GenBank/DDBJ whole genome shotgun (WGS) entry which is preliminary data.</text>
</comment>
<dbReference type="EMBL" id="JACVVK020000194">
    <property type="protein sequence ID" value="KAK7485478.1"/>
    <property type="molecule type" value="Genomic_DNA"/>
</dbReference>
<keyword evidence="2" id="KW-1185">Reference proteome</keyword>
<dbReference type="AlphaFoldDB" id="A0ABD0KEE4"/>
<reference evidence="1 2" key="1">
    <citation type="journal article" date="2023" name="Sci. Data">
        <title>Genome assembly of the Korean intertidal mud-creeper Batillaria attramentaria.</title>
        <authorList>
            <person name="Patra A.K."/>
            <person name="Ho P.T."/>
            <person name="Jun S."/>
            <person name="Lee S.J."/>
            <person name="Kim Y."/>
            <person name="Won Y.J."/>
        </authorList>
    </citation>
    <scope>NUCLEOTIDE SEQUENCE [LARGE SCALE GENOMIC DNA]</scope>
    <source>
        <strain evidence="1">Wonlab-2016</strain>
    </source>
</reference>
<evidence type="ECO:0000313" key="2">
    <source>
        <dbReference type="Proteomes" id="UP001519460"/>
    </source>
</evidence>
<organism evidence="1 2">
    <name type="scientific">Batillaria attramentaria</name>
    <dbReference type="NCBI Taxonomy" id="370345"/>
    <lineage>
        <taxon>Eukaryota</taxon>
        <taxon>Metazoa</taxon>
        <taxon>Spiralia</taxon>
        <taxon>Lophotrochozoa</taxon>
        <taxon>Mollusca</taxon>
        <taxon>Gastropoda</taxon>
        <taxon>Caenogastropoda</taxon>
        <taxon>Sorbeoconcha</taxon>
        <taxon>Cerithioidea</taxon>
        <taxon>Batillariidae</taxon>
        <taxon>Batillaria</taxon>
    </lineage>
</organism>
<feature type="non-terminal residue" evidence="1">
    <location>
        <position position="136"/>
    </location>
</feature>
<dbReference type="Proteomes" id="UP001519460">
    <property type="component" value="Unassembled WGS sequence"/>
</dbReference>
<evidence type="ECO:0000313" key="1">
    <source>
        <dbReference type="EMBL" id="KAK7485478.1"/>
    </source>
</evidence>
<protein>
    <submittedName>
        <fullName evidence="1">Uncharacterized protein</fullName>
    </submittedName>
</protein>
<proteinExistence type="predicted"/>
<accession>A0ABD0KEE4</accession>
<name>A0ABD0KEE4_9CAEN</name>
<gene>
    <name evidence="1" type="ORF">BaRGS_00023288</name>
</gene>
<sequence length="136" mass="16101">MLIELEHLDARLNVMYVAKPLRIYYTSADEQGPELRWPTEVALGKLIPADYMEENQKQQTNENTFEWNALDFLLIFSRPFHTRWTGCGKKNLCIWCLPRLSPESPEAELNRSRDTNEWRLIAVIWMFYLCGDAEKF</sequence>